<reference evidence="1" key="1">
    <citation type="submission" date="2021-02" db="EMBL/GenBank/DDBJ databases">
        <authorList>
            <person name="Nowell W R."/>
        </authorList>
    </citation>
    <scope>NUCLEOTIDE SEQUENCE</scope>
</reference>
<dbReference type="PANTHER" id="PTHR46785">
    <property type="entry name" value="VON WILLEBRAND FACTOR A DOMAIN-CONTAINING PROTEIN 3B"/>
    <property type="match status" value="1"/>
</dbReference>
<dbReference type="EMBL" id="CAJOBB010018055">
    <property type="protein sequence ID" value="CAF4345279.1"/>
    <property type="molecule type" value="Genomic_DNA"/>
</dbReference>
<proteinExistence type="predicted"/>
<evidence type="ECO:0000313" key="1">
    <source>
        <dbReference type="EMBL" id="CAF4345279.1"/>
    </source>
</evidence>
<name>A0A820KTL4_9BILA</name>
<gene>
    <name evidence="1" type="ORF">KXQ929_LOCUS47952</name>
</gene>
<dbReference type="Proteomes" id="UP000663868">
    <property type="component" value="Unassembled WGS sequence"/>
</dbReference>
<dbReference type="PANTHER" id="PTHR46785:SF1">
    <property type="entry name" value="VON WILLEBRAND FACTOR A DOMAIN-CONTAINING PROTEIN 3B"/>
    <property type="match status" value="1"/>
</dbReference>
<feature type="non-terminal residue" evidence="1">
    <location>
        <position position="1"/>
    </location>
</feature>
<feature type="non-terminal residue" evidence="1">
    <location>
        <position position="136"/>
    </location>
</feature>
<protein>
    <submittedName>
        <fullName evidence="1">Uncharacterized protein</fullName>
    </submittedName>
</protein>
<accession>A0A820KTL4</accession>
<dbReference type="AlphaFoldDB" id="A0A820KTL4"/>
<organism evidence="1 2">
    <name type="scientific">Adineta steineri</name>
    <dbReference type="NCBI Taxonomy" id="433720"/>
    <lineage>
        <taxon>Eukaryota</taxon>
        <taxon>Metazoa</taxon>
        <taxon>Spiralia</taxon>
        <taxon>Gnathifera</taxon>
        <taxon>Rotifera</taxon>
        <taxon>Eurotatoria</taxon>
        <taxon>Bdelloidea</taxon>
        <taxon>Adinetida</taxon>
        <taxon>Adinetidae</taxon>
        <taxon>Adineta</taxon>
    </lineage>
</organism>
<comment type="caution">
    <text evidence="1">The sequence shown here is derived from an EMBL/GenBank/DDBJ whole genome shotgun (WGS) entry which is preliminary data.</text>
</comment>
<sequence length="136" mass="15629">MFITNGSRRLFGIIGDPSVCLVCDCKTFDYRLFNQFQAAIASLIKEQFTKIKRFNIIWVSNDNEQFRAEPVDVNSSNIDQVIDWVYDRKCPRNKISLSATCEAVLKGFTNDVHSIYLISEGDSSDYAREMLRDNIV</sequence>
<evidence type="ECO:0000313" key="2">
    <source>
        <dbReference type="Proteomes" id="UP000663868"/>
    </source>
</evidence>